<dbReference type="EMBL" id="FNKH01000002">
    <property type="protein sequence ID" value="SDQ88752.1"/>
    <property type="molecule type" value="Genomic_DNA"/>
</dbReference>
<sequence>MSAKSDLQQLLNVPMEERLSVRDREGWYNVELDDEESRAAAVLLLFGALDSTPSQFHESAVPDDLDVLFVERATTLSSHPGQVAFPGGGIDPEDDGPIAAALREAVEETGLDATGVEVLGVLPEIPLSVSNFLVTPVVAWWSAPSPVAVVDFAESAQVFRVPVADLLNPANRRTTVVRREGQVFKSPGFLVHNVIVWGFTAILLSHLFDDLGWTIPWDQSHEIPAPLRPVAPVEDPSQA</sequence>
<dbReference type="InterPro" id="IPR000086">
    <property type="entry name" value="NUDIX_hydrolase_dom"/>
</dbReference>
<keyword evidence="5" id="KW-0460">Magnesium</keyword>
<dbReference type="InterPro" id="IPR015797">
    <property type="entry name" value="NUDIX_hydrolase-like_dom_sf"/>
</dbReference>
<evidence type="ECO:0000256" key="5">
    <source>
        <dbReference type="ARBA" id="ARBA00022842"/>
    </source>
</evidence>
<dbReference type="GO" id="GO:0046872">
    <property type="term" value="F:metal ion binding"/>
    <property type="evidence" value="ECO:0007669"/>
    <property type="project" value="UniProtKB-KW"/>
</dbReference>
<evidence type="ECO:0000256" key="4">
    <source>
        <dbReference type="ARBA" id="ARBA00022801"/>
    </source>
</evidence>
<protein>
    <submittedName>
        <fullName evidence="8">NUDIX domain-containing protein</fullName>
    </submittedName>
</protein>
<feature type="domain" description="Nudix hydrolase" evidence="7">
    <location>
        <begin position="36"/>
        <end position="184"/>
    </location>
</feature>
<accession>A0A1H1EJ26</accession>
<dbReference type="CDD" id="cd03426">
    <property type="entry name" value="NUDIX_CoAse_Nudt7"/>
    <property type="match status" value="1"/>
</dbReference>
<dbReference type="InterPro" id="IPR045121">
    <property type="entry name" value="CoAse"/>
</dbReference>
<gene>
    <name evidence="8" type="ORF">SAMN04489742_2961</name>
</gene>
<dbReference type="PROSITE" id="PS51462">
    <property type="entry name" value="NUDIX"/>
    <property type="match status" value="1"/>
</dbReference>
<proteinExistence type="predicted"/>
<comment type="cofactor">
    <cofactor evidence="2">
        <name>Mg(2+)</name>
        <dbReference type="ChEBI" id="CHEBI:18420"/>
    </cofactor>
</comment>
<evidence type="ECO:0000256" key="1">
    <source>
        <dbReference type="ARBA" id="ARBA00001936"/>
    </source>
</evidence>
<reference evidence="8 9" key="1">
    <citation type="submission" date="2016-10" db="EMBL/GenBank/DDBJ databases">
        <authorList>
            <person name="de Groot N.N."/>
        </authorList>
    </citation>
    <scope>NUCLEOTIDE SEQUENCE [LARGE SCALE GENOMIC DNA]</scope>
    <source>
        <strain evidence="8 9">DSM 20117</strain>
    </source>
</reference>
<evidence type="ECO:0000256" key="6">
    <source>
        <dbReference type="ARBA" id="ARBA00023211"/>
    </source>
</evidence>
<dbReference type="Gene3D" id="3.90.79.10">
    <property type="entry name" value="Nucleoside Triphosphate Pyrophosphohydrolase"/>
    <property type="match status" value="1"/>
</dbReference>
<evidence type="ECO:0000259" key="7">
    <source>
        <dbReference type="PROSITE" id="PS51462"/>
    </source>
</evidence>
<keyword evidence="3" id="KW-0479">Metal-binding</keyword>
<dbReference type="PANTHER" id="PTHR12992">
    <property type="entry name" value="NUDIX HYDROLASE"/>
    <property type="match status" value="1"/>
</dbReference>
<evidence type="ECO:0000256" key="3">
    <source>
        <dbReference type="ARBA" id="ARBA00022723"/>
    </source>
</evidence>
<evidence type="ECO:0000256" key="2">
    <source>
        <dbReference type="ARBA" id="ARBA00001946"/>
    </source>
</evidence>
<dbReference type="Proteomes" id="UP000181917">
    <property type="component" value="Unassembled WGS sequence"/>
</dbReference>
<dbReference type="OrthoDB" id="9802805at2"/>
<keyword evidence="9" id="KW-1185">Reference proteome</keyword>
<dbReference type="SUPFAM" id="SSF55811">
    <property type="entry name" value="Nudix"/>
    <property type="match status" value="1"/>
</dbReference>
<dbReference type="RefSeq" id="WP_074701099.1">
    <property type="nucleotide sequence ID" value="NZ_CP018863.1"/>
</dbReference>
<dbReference type="KEGG" id="acry:AC20117_02665"/>
<organism evidence="8 9">
    <name type="scientific">Crystallibacter crystallopoietes</name>
    <dbReference type="NCBI Taxonomy" id="37928"/>
    <lineage>
        <taxon>Bacteria</taxon>
        <taxon>Bacillati</taxon>
        <taxon>Actinomycetota</taxon>
        <taxon>Actinomycetes</taxon>
        <taxon>Micrococcales</taxon>
        <taxon>Micrococcaceae</taxon>
        <taxon>Crystallibacter</taxon>
    </lineage>
</organism>
<name>A0A1H1EJ26_9MICC</name>
<keyword evidence="4" id="KW-0378">Hydrolase</keyword>
<evidence type="ECO:0000313" key="9">
    <source>
        <dbReference type="Proteomes" id="UP000181917"/>
    </source>
</evidence>
<dbReference type="Pfam" id="PF00293">
    <property type="entry name" value="NUDIX"/>
    <property type="match status" value="1"/>
</dbReference>
<keyword evidence="6" id="KW-0464">Manganese</keyword>
<dbReference type="STRING" id="37928.SAMN04489742_2961"/>
<comment type="cofactor">
    <cofactor evidence="1">
        <name>Mn(2+)</name>
        <dbReference type="ChEBI" id="CHEBI:29035"/>
    </cofactor>
</comment>
<dbReference type="PANTHER" id="PTHR12992:SF11">
    <property type="entry name" value="MITOCHONDRIAL COENZYME A DIPHOSPHATASE NUDT8"/>
    <property type="match status" value="1"/>
</dbReference>
<dbReference type="AlphaFoldDB" id="A0A1H1EJ26"/>
<evidence type="ECO:0000313" key="8">
    <source>
        <dbReference type="EMBL" id="SDQ88752.1"/>
    </source>
</evidence>
<dbReference type="GO" id="GO:0010945">
    <property type="term" value="F:coenzyme A diphosphatase activity"/>
    <property type="evidence" value="ECO:0007669"/>
    <property type="project" value="InterPro"/>
</dbReference>